<dbReference type="GO" id="GO:0000978">
    <property type="term" value="F:RNA polymerase II cis-regulatory region sequence-specific DNA binding"/>
    <property type="evidence" value="ECO:0007669"/>
    <property type="project" value="TreeGrafter"/>
</dbReference>
<sequence length="596" mass="66109">MNNRKEDMEITSHYRQLLRELNEQRQHGILCDVCIIVEGKIFKAHKNVLLGSSRYFKTLYCQVKKTSDQATITHLDIVTAQGFKTILDFMYSAHLALTSKNVIEVMSAASYLQMTDIVQACHNFIKAALDISIRSELTDELVEFEVGSASGSSSAEALASMMSGRSTSPWLARKTSPANSSGDSAIASCHDGGSTYGKEDQETKNDCHDDLSSQSLWHRDFQPVPVKEEQVSPSTYSKDGAATVQNALGEQGSGESWQPAGRRKNRKNKDTVRHITQQVDDDSRNGSPVPSILSGWPYNSQDISGADAMEPNSSDSRGDRLDFFVKQEELLGPDSSYLPQSFSSEKEDSPSQATSVANLRAALMSKNSLLSLRAEMLGDDNPLLFEYLPKGTHSLSLNEFTVIRKKFKCPYCSFSAMHQCILKRHMRSHTGERPYPCEICGKKFTRREHMKRHTLVHSKDKKYVCKVCSRVFMSAASVGIKHGSRRHGVCADCSGRGMSSFIDQNGTEGSPDDDMYPVENQFTDDPDDLKADVDEEMVDGDGEGDGEGDVDEDVKWKADSGMSQPHVILDDDKEESDSAQEPEHHGGSDKDFTWIS</sequence>
<evidence type="ECO:0000256" key="7">
    <source>
        <dbReference type="ARBA" id="ARBA00022833"/>
    </source>
</evidence>
<feature type="compositionally biased region" description="Basic and acidic residues" evidence="17">
    <location>
        <begin position="197"/>
        <end position="230"/>
    </location>
</feature>
<comment type="subcellular location">
    <subcellularLocation>
        <location evidence="1">Nucleus</location>
    </subcellularLocation>
</comment>
<feature type="region of interest" description="Disordered" evidence="17">
    <location>
        <begin position="249"/>
        <end position="319"/>
    </location>
</feature>
<reference evidence="20" key="1">
    <citation type="submission" date="2021-06" db="EMBL/GenBank/DDBJ databases">
        <authorList>
            <consortium name="Wellcome Sanger Institute Data Sharing"/>
        </authorList>
    </citation>
    <scope>NUCLEOTIDE SEQUENCE [LARGE SCALE GENOMIC DNA]</scope>
</reference>
<feature type="domain" description="C2H2-type" evidence="19">
    <location>
        <begin position="407"/>
        <end position="434"/>
    </location>
</feature>
<dbReference type="SUPFAM" id="SSF57667">
    <property type="entry name" value="beta-beta-alpha zinc fingers"/>
    <property type="match status" value="1"/>
</dbReference>
<keyword evidence="11" id="KW-0539">Nucleus</keyword>
<dbReference type="InterPro" id="IPR013087">
    <property type="entry name" value="Znf_C2H2_type"/>
</dbReference>
<keyword evidence="10" id="KW-0804">Transcription</keyword>
<evidence type="ECO:0000256" key="2">
    <source>
        <dbReference type="ARBA" id="ARBA00022499"/>
    </source>
</evidence>
<evidence type="ECO:0000256" key="13">
    <source>
        <dbReference type="ARBA" id="ARBA00070978"/>
    </source>
</evidence>
<dbReference type="InterPro" id="IPR050457">
    <property type="entry name" value="ZnFinger_BTB_dom_contain"/>
</dbReference>
<evidence type="ECO:0000256" key="12">
    <source>
        <dbReference type="ARBA" id="ARBA00055672"/>
    </source>
</evidence>
<dbReference type="GO" id="GO:0000981">
    <property type="term" value="F:DNA-binding transcription factor activity, RNA polymerase II-specific"/>
    <property type="evidence" value="ECO:0007669"/>
    <property type="project" value="TreeGrafter"/>
</dbReference>
<dbReference type="GeneTree" id="ENSGT00940000158060"/>
<dbReference type="GO" id="GO:0005634">
    <property type="term" value="C:nucleus"/>
    <property type="evidence" value="ECO:0007669"/>
    <property type="project" value="UniProtKB-SubCell"/>
</dbReference>
<evidence type="ECO:0000256" key="4">
    <source>
        <dbReference type="ARBA" id="ARBA00022723"/>
    </source>
</evidence>
<feature type="domain" description="BTB" evidence="18">
    <location>
        <begin position="31"/>
        <end position="99"/>
    </location>
</feature>
<dbReference type="Pfam" id="PF13465">
    <property type="entry name" value="zf-H2C2_2"/>
    <property type="match status" value="1"/>
</dbReference>
<feature type="region of interest" description="Disordered" evidence="17">
    <location>
        <begin position="334"/>
        <end position="354"/>
    </location>
</feature>
<keyword evidence="21" id="KW-1185">Reference proteome</keyword>
<dbReference type="PROSITE" id="PS00028">
    <property type="entry name" value="ZINC_FINGER_C2H2_1"/>
    <property type="match status" value="1"/>
</dbReference>
<keyword evidence="5" id="KW-0677">Repeat</keyword>
<dbReference type="GO" id="GO:0008270">
    <property type="term" value="F:zinc ion binding"/>
    <property type="evidence" value="ECO:0007669"/>
    <property type="project" value="UniProtKB-KW"/>
</dbReference>
<keyword evidence="7" id="KW-0862">Zinc</keyword>
<evidence type="ECO:0000313" key="20">
    <source>
        <dbReference type="Ensembl" id="ENSECRP00000012556.1"/>
    </source>
</evidence>
<evidence type="ECO:0000259" key="19">
    <source>
        <dbReference type="PROSITE" id="PS50157"/>
    </source>
</evidence>
<dbReference type="InterPro" id="IPR000210">
    <property type="entry name" value="BTB/POZ_dom"/>
</dbReference>
<evidence type="ECO:0000256" key="3">
    <source>
        <dbReference type="ARBA" id="ARBA00022553"/>
    </source>
</evidence>
<keyword evidence="6 16" id="KW-0863">Zinc-finger</keyword>
<feature type="domain" description="C2H2-type" evidence="19">
    <location>
        <begin position="435"/>
        <end position="462"/>
    </location>
</feature>
<dbReference type="InterPro" id="IPR011333">
    <property type="entry name" value="SKP1/BTB/POZ_sf"/>
</dbReference>
<feature type="compositionally biased region" description="Basic and acidic residues" evidence="17">
    <location>
        <begin position="581"/>
        <end position="596"/>
    </location>
</feature>
<feature type="region of interest" description="Disordered" evidence="17">
    <location>
        <begin position="501"/>
        <end position="596"/>
    </location>
</feature>
<keyword evidence="3" id="KW-0597">Phosphoprotein</keyword>
<evidence type="ECO:0000256" key="15">
    <source>
        <dbReference type="ARBA" id="ARBA00078821"/>
    </source>
</evidence>
<dbReference type="SUPFAM" id="SSF54695">
    <property type="entry name" value="POZ domain"/>
    <property type="match status" value="1"/>
</dbReference>
<dbReference type="Gene3D" id="3.30.710.10">
    <property type="entry name" value="Potassium Channel Kv1.1, Chain A"/>
    <property type="match status" value="1"/>
</dbReference>
<reference evidence="20" key="3">
    <citation type="submission" date="2025-09" db="UniProtKB">
        <authorList>
            <consortium name="Ensembl"/>
        </authorList>
    </citation>
    <scope>IDENTIFICATION</scope>
</reference>
<dbReference type="Pfam" id="PF00651">
    <property type="entry name" value="BTB"/>
    <property type="match status" value="1"/>
</dbReference>
<evidence type="ECO:0000256" key="14">
    <source>
        <dbReference type="ARBA" id="ARBA00076030"/>
    </source>
</evidence>
<dbReference type="Gene3D" id="3.30.160.60">
    <property type="entry name" value="Classic Zinc Finger"/>
    <property type="match status" value="2"/>
</dbReference>
<dbReference type="FunFam" id="3.30.710.10:FF:000045">
    <property type="entry name" value="zinc finger and BTB domain-containing protein 10"/>
    <property type="match status" value="1"/>
</dbReference>
<dbReference type="FunFam" id="3.30.160.60:FF:000379">
    <property type="entry name" value="Zinc finger and BTB domain-containing protein 46"/>
    <property type="match status" value="1"/>
</dbReference>
<evidence type="ECO:0000256" key="9">
    <source>
        <dbReference type="ARBA" id="ARBA00023015"/>
    </source>
</evidence>
<dbReference type="InterPro" id="IPR036236">
    <property type="entry name" value="Znf_C2H2_sf"/>
</dbReference>
<dbReference type="SMART" id="SM00355">
    <property type="entry name" value="ZnF_C2H2"/>
    <property type="match status" value="3"/>
</dbReference>
<keyword evidence="4" id="KW-0479">Metal-binding</keyword>
<feature type="compositionally biased region" description="Acidic residues" evidence="17">
    <location>
        <begin position="510"/>
        <end position="552"/>
    </location>
</feature>
<dbReference type="PROSITE" id="PS50097">
    <property type="entry name" value="BTB"/>
    <property type="match status" value="1"/>
</dbReference>
<dbReference type="PANTHER" id="PTHR46105:SF21">
    <property type="entry name" value="ZINC FINGER AND BTB DOMAIN CONTAINING 46"/>
    <property type="match status" value="1"/>
</dbReference>
<keyword evidence="8" id="KW-0832">Ubl conjugation</keyword>
<dbReference type="GeneID" id="114659298"/>
<evidence type="ECO:0000256" key="1">
    <source>
        <dbReference type="ARBA" id="ARBA00004123"/>
    </source>
</evidence>
<dbReference type="FunFam" id="3.30.160.60:FF:001046">
    <property type="entry name" value="Zinc finger and BTB domain containing 46"/>
    <property type="match status" value="1"/>
</dbReference>
<proteinExistence type="predicted"/>
<name>A0A8C4S5J4_ERPCA</name>
<gene>
    <name evidence="20" type="primary">ZBTB46</name>
    <name evidence="20" type="synonym">zbtb46</name>
</gene>
<reference evidence="20" key="2">
    <citation type="submission" date="2025-08" db="UniProtKB">
        <authorList>
            <consortium name="Ensembl"/>
        </authorList>
    </citation>
    <scope>IDENTIFICATION</scope>
</reference>
<evidence type="ECO:0000256" key="17">
    <source>
        <dbReference type="SAM" id="MobiDB-lite"/>
    </source>
</evidence>
<evidence type="ECO:0000256" key="5">
    <source>
        <dbReference type="ARBA" id="ARBA00022737"/>
    </source>
</evidence>
<evidence type="ECO:0000256" key="10">
    <source>
        <dbReference type="ARBA" id="ARBA00023163"/>
    </source>
</evidence>
<dbReference type="PANTHER" id="PTHR46105">
    <property type="entry name" value="AGAP004733-PA"/>
    <property type="match status" value="1"/>
</dbReference>
<evidence type="ECO:0000313" key="21">
    <source>
        <dbReference type="Proteomes" id="UP000694620"/>
    </source>
</evidence>
<dbReference type="Ensembl" id="ENSECRT00000012770.1">
    <property type="protein sequence ID" value="ENSECRP00000012556.1"/>
    <property type="gene ID" value="ENSECRG00000008366.1"/>
</dbReference>
<accession>A0A8C4S5J4</accession>
<evidence type="ECO:0000256" key="6">
    <source>
        <dbReference type="ARBA" id="ARBA00022771"/>
    </source>
</evidence>
<comment type="function">
    <text evidence="12">Functions as a transcriptional repressor for PRDM1.</text>
</comment>
<dbReference type="RefSeq" id="XP_028667545.1">
    <property type="nucleotide sequence ID" value="XM_028811712.2"/>
</dbReference>
<dbReference type="CDD" id="cd18230">
    <property type="entry name" value="BTB_POZ_ZBTB46"/>
    <property type="match status" value="1"/>
</dbReference>
<feature type="region of interest" description="Disordered" evidence="17">
    <location>
        <begin position="166"/>
        <end position="237"/>
    </location>
</feature>
<keyword evidence="9" id="KW-0805">Transcription regulation</keyword>
<evidence type="ECO:0000256" key="11">
    <source>
        <dbReference type="ARBA" id="ARBA00023242"/>
    </source>
</evidence>
<keyword evidence="2" id="KW-1017">Isopeptide bond</keyword>
<organism evidence="20 21">
    <name type="scientific">Erpetoichthys calabaricus</name>
    <name type="common">Rope fish</name>
    <name type="synonym">Calamoichthys calabaricus</name>
    <dbReference type="NCBI Taxonomy" id="27687"/>
    <lineage>
        <taxon>Eukaryota</taxon>
        <taxon>Metazoa</taxon>
        <taxon>Chordata</taxon>
        <taxon>Craniata</taxon>
        <taxon>Vertebrata</taxon>
        <taxon>Euteleostomi</taxon>
        <taxon>Actinopterygii</taxon>
        <taxon>Polypteriformes</taxon>
        <taxon>Polypteridae</taxon>
        <taxon>Erpetoichthys</taxon>
    </lineage>
</organism>
<feature type="compositionally biased region" description="Acidic residues" evidence="17">
    <location>
        <begin position="571"/>
        <end position="580"/>
    </location>
</feature>
<evidence type="ECO:0000259" key="18">
    <source>
        <dbReference type="PROSITE" id="PS50097"/>
    </source>
</evidence>
<evidence type="ECO:0000256" key="16">
    <source>
        <dbReference type="PROSITE-ProRule" id="PRU00042"/>
    </source>
</evidence>
<dbReference type="Proteomes" id="UP000694620">
    <property type="component" value="Chromosome 10"/>
</dbReference>
<dbReference type="SMART" id="SM00225">
    <property type="entry name" value="BTB"/>
    <property type="match status" value="1"/>
</dbReference>
<dbReference type="AlphaFoldDB" id="A0A8C4S5J4"/>
<evidence type="ECO:0000256" key="8">
    <source>
        <dbReference type="ARBA" id="ARBA00022843"/>
    </source>
</evidence>
<dbReference type="PROSITE" id="PS50157">
    <property type="entry name" value="ZINC_FINGER_C2H2_2"/>
    <property type="match status" value="2"/>
</dbReference>
<protein>
    <recommendedName>
        <fullName evidence="13">Zinc finger and BTB domain-containing protein 46</fullName>
    </recommendedName>
    <alternativeName>
        <fullName evidence="15">BTB-ZF protein expressed in effector lymphocytes</fullName>
    </alternativeName>
    <alternativeName>
        <fullName evidence="14">BTB/POZ domain-containing protein 4</fullName>
    </alternativeName>
</protein>